<protein>
    <submittedName>
        <fullName evidence="1">Uncharacterized protein</fullName>
    </submittedName>
</protein>
<gene>
    <name evidence="1" type="ORF">QAD02_004766</name>
</gene>
<reference evidence="1" key="1">
    <citation type="submission" date="2023-04" db="EMBL/GenBank/DDBJ databases">
        <title>A chromosome-level genome assembly of the parasitoid wasp Eretmocerus hayati.</title>
        <authorList>
            <person name="Zhong Y."/>
            <person name="Liu S."/>
            <person name="Liu Y."/>
        </authorList>
    </citation>
    <scope>NUCLEOTIDE SEQUENCE</scope>
    <source>
        <strain evidence="1">ZJU_SS_LIU_2023</strain>
    </source>
</reference>
<dbReference type="Proteomes" id="UP001239111">
    <property type="component" value="Chromosome 3"/>
</dbReference>
<sequence length="303" mass="34699">MRYSGNITYSGSTAIDWKPDQVVITGYGQTCHSVQWFEISNRSYNLMSRYIVSFGILSPEQLILKQTVRENGKMEVLYHVGTHSGDTRGLLYRLNFWLISVLIKLLPCLILTIISCRLIQALYKAKARRLLFRAPATSVYLHQPQEPQSDANLQAQNPIGSPDHLQRNRSTGQQDAISRSERRADRTTRMLLAVLLLFLTTEIPQGILGLLSAVLDRCFFRSCYHNLGEIMDILALFNGSVNFVLYCSMSRQFRTTFGALFKPKLTFWNNVTNVEGERDRGMQQLEEQQQNQIQSFDVQTTFV</sequence>
<evidence type="ECO:0000313" key="1">
    <source>
        <dbReference type="EMBL" id="KAJ8673504.1"/>
    </source>
</evidence>
<keyword evidence="2" id="KW-1185">Reference proteome</keyword>
<organism evidence="1 2">
    <name type="scientific">Eretmocerus hayati</name>
    <dbReference type="NCBI Taxonomy" id="131215"/>
    <lineage>
        <taxon>Eukaryota</taxon>
        <taxon>Metazoa</taxon>
        <taxon>Ecdysozoa</taxon>
        <taxon>Arthropoda</taxon>
        <taxon>Hexapoda</taxon>
        <taxon>Insecta</taxon>
        <taxon>Pterygota</taxon>
        <taxon>Neoptera</taxon>
        <taxon>Endopterygota</taxon>
        <taxon>Hymenoptera</taxon>
        <taxon>Apocrita</taxon>
        <taxon>Proctotrupomorpha</taxon>
        <taxon>Chalcidoidea</taxon>
        <taxon>Aphelinidae</taxon>
        <taxon>Aphelininae</taxon>
        <taxon>Eretmocerus</taxon>
    </lineage>
</organism>
<evidence type="ECO:0000313" key="2">
    <source>
        <dbReference type="Proteomes" id="UP001239111"/>
    </source>
</evidence>
<name>A0ACC2NT76_9HYME</name>
<dbReference type="EMBL" id="CM056743">
    <property type="protein sequence ID" value="KAJ8673504.1"/>
    <property type="molecule type" value="Genomic_DNA"/>
</dbReference>
<comment type="caution">
    <text evidence="1">The sequence shown here is derived from an EMBL/GenBank/DDBJ whole genome shotgun (WGS) entry which is preliminary data.</text>
</comment>
<accession>A0ACC2NT76</accession>
<proteinExistence type="predicted"/>